<evidence type="ECO:0000256" key="1">
    <source>
        <dbReference type="SAM" id="Phobius"/>
    </source>
</evidence>
<feature type="transmembrane region" description="Helical" evidence="1">
    <location>
        <begin position="61"/>
        <end position="81"/>
    </location>
</feature>
<dbReference type="AlphaFoldDB" id="A0A1B0AMS9"/>
<accession>A0A1B0AMS9</accession>
<sequence length="113" mass="13093">MDGDDDVGDNCWHVLFRSEKDSKTVKDSFCETRSHTHCAFKYYLHSTCPSAIRLKWLIRTVPYRTIFCLANFAVIISFRLLVNDTCLCLASLTDMCIAIISILSDYSFDFYRL</sequence>
<dbReference type="EnsemblMetazoa" id="GPPI002188-RA">
    <property type="protein sequence ID" value="GPPI002188-PA"/>
    <property type="gene ID" value="GPPI002188"/>
</dbReference>
<dbReference type="EMBL" id="JXJN01000557">
    <property type="status" value="NOT_ANNOTATED_CDS"/>
    <property type="molecule type" value="Genomic_DNA"/>
</dbReference>
<evidence type="ECO:0000313" key="2">
    <source>
        <dbReference type="EnsemblMetazoa" id="GPPI002188-PA"/>
    </source>
</evidence>
<keyword evidence="1" id="KW-0812">Transmembrane</keyword>
<name>A0A1B0AMS9_9MUSC</name>
<evidence type="ECO:0000313" key="3">
    <source>
        <dbReference type="Proteomes" id="UP000092460"/>
    </source>
</evidence>
<reference evidence="3" key="1">
    <citation type="submission" date="2015-01" db="EMBL/GenBank/DDBJ databases">
        <authorList>
            <person name="Aksoy S."/>
            <person name="Warren W."/>
            <person name="Wilson R.K."/>
        </authorList>
    </citation>
    <scope>NUCLEOTIDE SEQUENCE [LARGE SCALE GENOMIC DNA]</scope>
    <source>
        <strain evidence="3">IAEA</strain>
    </source>
</reference>
<feature type="transmembrane region" description="Helical" evidence="1">
    <location>
        <begin position="87"/>
        <end position="108"/>
    </location>
</feature>
<keyword evidence="1" id="KW-1133">Transmembrane helix</keyword>
<protein>
    <submittedName>
        <fullName evidence="2">Uncharacterized protein</fullName>
    </submittedName>
</protein>
<proteinExistence type="predicted"/>
<keyword evidence="3" id="KW-1185">Reference proteome</keyword>
<reference evidence="2" key="2">
    <citation type="submission" date="2020-05" db="UniProtKB">
        <authorList>
            <consortium name="EnsemblMetazoa"/>
        </authorList>
    </citation>
    <scope>IDENTIFICATION</scope>
    <source>
        <strain evidence="2">IAEA</strain>
    </source>
</reference>
<dbReference type="Proteomes" id="UP000092460">
    <property type="component" value="Unassembled WGS sequence"/>
</dbReference>
<keyword evidence="1" id="KW-0472">Membrane</keyword>
<dbReference type="VEuPathDB" id="VectorBase:GPPI002188"/>
<organism evidence="2 3">
    <name type="scientific">Glossina palpalis gambiensis</name>
    <dbReference type="NCBI Taxonomy" id="67801"/>
    <lineage>
        <taxon>Eukaryota</taxon>
        <taxon>Metazoa</taxon>
        <taxon>Ecdysozoa</taxon>
        <taxon>Arthropoda</taxon>
        <taxon>Hexapoda</taxon>
        <taxon>Insecta</taxon>
        <taxon>Pterygota</taxon>
        <taxon>Neoptera</taxon>
        <taxon>Endopterygota</taxon>
        <taxon>Diptera</taxon>
        <taxon>Brachycera</taxon>
        <taxon>Muscomorpha</taxon>
        <taxon>Hippoboscoidea</taxon>
        <taxon>Glossinidae</taxon>
        <taxon>Glossina</taxon>
    </lineage>
</organism>